<protein>
    <submittedName>
        <fullName evidence="1">Uncharacterized protein</fullName>
    </submittedName>
</protein>
<keyword evidence="2" id="KW-1185">Reference proteome</keyword>
<name>A0A5E4D8P9_MARMO</name>
<reference evidence="1" key="1">
    <citation type="submission" date="2019-04" db="EMBL/GenBank/DDBJ databases">
        <authorList>
            <person name="Alioto T."/>
            <person name="Alioto T."/>
        </authorList>
    </citation>
    <scope>NUCLEOTIDE SEQUENCE [LARGE SCALE GENOMIC DNA]</scope>
</reference>
<organism evidence="1 2">
    <name type="scientific">Marmota monax</name>
    <name type="common">Woodchuck</name>
    <dbReference type="NCBI Taxonomy" id="9995"/>
    <lineage>
        <taxon>Eukaryota</taxon>
        <taxon>Metazoa</taxon>
        <taxon>Chordata</taxon>
        <taxon>Craniata</taxon>
        <taxon>Vertebrata</taxon>
        <taxon>Euteleostomi</taxon>
        <taxon>Mammalia</taxon>
        <taxon>Eutheria</taxon>
        <taxon>Euarchontoglires</taxon>
        <taxon>Glires</taxon>
        <taxon>Rodentia</taxon>
        <taxon>Sciuromorpha</taxon>
        <taxon>Sciuridae</taxon>
        <taxon>Xerinae</taxon>
        <taxon>Marmotini</taxon>
        <taxon>Marmota</taxon>
    </lineage>
</organism>
<dbReference type="Proteomes" id="UP000335636">
    <property type="component" value="Unassembled WGS sequence"/>
</dbReference>
<sequence>MARMNRPAPVEVSYRNMRFLITHNPTNATLSTFIEIPAPPGGRGDLARARWEKPLGVRLDPVPICLVQEEALLLRAPQAQASHPQYHTGSS</sequence>
<proteinExistence type="predicted"/>
<comment type="caution">
    <text evidence="1">The sequence shown here is derived from an EMBL/GenBank/DDBJ whole genome shotgun (WGS) entry which is preliminary data.</text>
</comment>
<evidence type="ECO:0000313" key="2">
    <source>
        <dbReference type="Proteomes" id="UP000335636"/>
    </source>
</evidence>
<dbReference type="EMBL" id="CABDUW010004791">
    <property type="protein sequence ID" value="VTJ90634.1"/>
    <property type="molecule type" value="Genomic_DNA"/>
</dbReference>
<accession>A0A5E4D8P9</accession>
<dbReference type="AlphaFoldDB" id="A0A5E4D8P9"/>
<evidence type="ECO:0000313" key="1">
    <source>
        <dbReference type="EMBL" id="VTJ90634.1"/>
    </source>
</evidence>
<gene>
    <name evidence="1" type="ORF">MONAX_5E038040</name>
</gene>